<keyword evidence="4 7" id="KW-0812">Transmembrane</keyword>
<keyword evidence="5 7" id="KW-1133">Transmembrane helix</keyword>
<dbReference type="InterPro" id="IPR020846">
    <property type="entry name" value="MFS_dom"/>
</dbReference>
<dbReference type="GO" id="GO:0005886">
    <property type="term" value="C:plasma membrane"/>
    <property type="evidence" value="ECO:0007669"/>
    <property type="project" value="UniProtKB-SubCell"/>
</dbReference>
<feature type="domain" description="Major facilitator superfamily (MFS) profile" evidence="8">
    <location>
        <begin position="229"/>
        <end position="410"/>
    </location>
</feature>
<proteinExistence type="predicted"/>
<dbReference type="EMBL" id="POUD01000184">
    <property type="protein sequence ID" value="PZG12516.1"/>
    <property type="molecule type" value="Genomic_DNA"/>
</dbReference>
<comment type="caution">
    <text evidence="9">The sequence shown here is derived from an EMBL/GenBank/DDBJ whole genome shotgun (WGS) entry which is preliminary data.</text>
</comment>
<evidence type="ECO:0000256" key="2">
    <source>
        <dbReference type="ARBA" id="ARBA00022448"/>
    </source>
</evidence>
<dbReference type="InterPro" id="IPR050171">
    <property type="entry name" value="MFS_Transporters"/>
</dbReference>
<name>A0A2W2DKQ0_9ACTN</name>
<dbReference type="AlphaFoldDB" id="A0A2W2DKQ0"/>
<keyword evidence="2" id="KW-0813">Transport</keyword>
<dbReference type="SUPFAM" id="SSF103473">
    <property type="entry name" value="MFS general substrate transporter"/>
    <property type="match status" value="1"/>
</dbReference>
<evidence type="ECO:0000313" key="10">
    <source>
        <dbReference type="Proteomes" id="UP000249304"/>
    </source>
</evidence>
<keyword evidence="10" id="KW-1185">Reference proteome</keyword>
<feature type="transmembrane region" description="Helical" evidence="7">
    <location>
        <begin position="21"/>
        <end position="42"/>
    </location>
</feature>
<accession>A0A2W2DKQ0</accession>
<dbReference type="OrthoDB" id="4612864at2"/>
<evidence type="ECO:0000313" key="9">
    <source>
        <dbReference type="EMBL" id="PZG12516.1"/>
    </source>
</evidence>
<gene>
    <name evidence="9" type="ORF">C1J01_32675</name>
</gene>
<feature type="transmembrane region" description="Helical" evidence="7">
    <location>
        <begin position="117"/>
        <end position="136"/>
    </location>
</feature>
<sequence length="410" mass="41399">MPYDRLRLPRGGRPARTGGEGVTGGRAFWPLLAVHAILVQAVSYGLRPSLSYAVLDLGYGPAWVAVVAAMFAVPPLVLAVMTGRLVDRLGERPGLVIGGVALTASAVVASLGSRSLAMLVIATALLGVGIVFSMVGEQSAVAGRARPGGLDAAFGGYTFITSLGQGVGPLLLLVPPAPGSQAPPLVPIAAVCGAASVVILAVSFGFGSRHRASQAPDARHRWPARRLLAIPGMYRAMLVGALILASIDVTLAYLPVLAHERGIAPGWVTAMLAARAAAQMLSRVNLAGLVRLLGRRRLTVAACGVSGLALLGLTPPFPAAVLIVLTSVYGFAAGVCQPITMGWVAALAPPGTRGTVLSLRIAGNRLGQSLIPVLSGAAATVGGASGVLALTGATLGIAAWSATAIADNKD</sequence>
<dbReference type="PANTHER" id="PTHR23517">
    <property type="entry name" value="RESISTANCE PROTEIN MDTM, PUTATIVE-RELATED-RELATED"/>
    <property type="match status" value="1"/>
</dbReference>
<feature type="transmembrane region" description="Helical" evidence="7">
    <location>
        <begin position="267"/>
        <end position="286"/>
    </location>
</feature>
<keyword evidence="6 7" id="KW-0472">Membrane</keyword>
<evidence type="ECO:0000259" key="8">
    <source>
        <dbReference type="PROSITE" id="PS50850"/>
    </source>
</evidence>
<dbReference type="Proteomes" id="UP000249304">
    <property type="component" value="Unassembled WGS sequence"/>
</dbReference>
<dbReference type="GO" id="GO:0022857">
    <property type="term" value="F:transmembrane transporter activity"/>
    <property type="evidence" value="ECO:0007669"/>
    <property type="project" value="InterPro"/>
</dbReference>
<feature type="transmembrane region" description="Helical" evidence="7">
    <location>
        <begin position="227"/>
        <end position="247"/>
    </location>
</feature>
<feature type="transmembrane region" description="Helical" evidence="7">
    <location>
        <begin position="185"/>
        <end position="206"/>
    </location>
</feature>
<dbReference type="InterPro" id="IPR011701">
    <property type="entry name" value="MFS"/>
</dbReference>
<reference evidence="9 10" key="1">
    <citation type="submission" date="2018-01" db="EMBL/GenBank/DDBJ databases">
        <title>Draft genome sequence of Nonomuraea sp. KC333.</title>
        <authorList>
            <person name="Sahin N."/>
            <person name="Saygin H."/>
            <person name="Ay H."/>
        </authorList>
    </citation>
    <scope>NUCLEOTIDE SEQUENCE [LARGE SCALE GENOMIC DNA]</scope>
    <source>
        <strain evidence="9 10">KC333</strain>
    </source>
</reference>
<feature type="transmembrane region" description="Helical" evidence="7">
    <location>
        <begin position="148"/>
        <end position="173"/>
    </location>
</feature>
<feature type="transmembrane region" description="Helical" evidence="7">
    <location>
        <begin position="93"/>
        <end position="111"/>
    </location>
</feature>
<comment type="subcellular location">
    <subcellularLocation>
        <location evidence="1">Cell membrane</location>
        <topology evidence="1">Multi-pass membrane protein</topology>
    </subcellularLocation>
</comment>
<dbReference type="InterPro" id="IPR036259">
    <property type="entry name" value="MFS_trans_sf"/>
</dbReference>
<evidence type="ECO:0000256" key="4">
    <source>
        <dbReference type="ARBA" id="ARBA00022692"/>
    </source>
</evidence>
<evidence type="ECO:0000256" key="1">
    <source>
        <dbReference type="ARBA" id="ARBA00004651"/>
    </source>
</evidence>
<feature type="transmembrane region" description="Helical" evidence="7">
    <location>
        <begin position="369"/>
        <end position="400"/>
    </location>
</feature>
<keyword evidence="3" id="KW-1003">Cell membrane</keyword>
<evidence type="ECO:0000256" key="3">
    <source>
        <dbReference type="ARBA" id="ARBA00022475"/>
    </source>
</evidence>
<organism evidence="9 10">
    <name type="scientific">Nonomuraea aridisoli</name>
    <dbReference type="NCBI Taxonomy" id="2070368"/>
    <lineage>
        <taxon>Bacteria</taxon>
        <taxon>Bacillati</taxon>
        <taxon>Actinomycetota</taxon>
        <taxon>Actinomycetes</taxon>
        <taxon>Streptosporangiales</taxon>
        <taxon>Streptosporangiaceae</taxon>
        <taxon>Nonomuraea</taxon>
    </lineage>
</organism>
<feature type="transmembrane region" description="Helical" evidence="7">
    <location>
        <begin position="62"/>
        <end position="81"/>
    </location>
</feature>
<evidence type="ECO:0000256" key="6">
    <source>
        <dbReference type="ARBA" id="ARBA00023136"/>
    </source>
</evidence>
<dbReference type="Gene3D" id="1.20.1250.20">
    <property type="entry name" value="MFS general substrate transporter like domains"/>
    <property type="match status" value="1"/>
</dbReference>
<dbReference type="Pfam" id="PF07690">
    <property type="entry name" value="MFS_1"/>
    <property type="match status" value="1"/>
</dbReference>
<dbReference type="PROSITE" id="PS50850">
    <property type="entry name" value="MFS"/>
    <property type="match status" value="1"/>
</dbReference>
<protein>
    <submittedName>
        <fullName evidence="9">MFS transporter</fullName>
    </submittedName>
</protein>
<evidence type="ECO:0000256" key="7">
    <source>
        <dbReference type="SAM" id="Phobius"/>
    </source>
</evidence>
<evidence type="ECO:0000256" key="5">
    <source>
        <dbReference type="ARBA" id="ARBA00022989"/>
    </source>
</evidence>